<accession>A0ABN7W5F2</accession>
<gene>
    <name evidence="1" type="ORF">GMARGA_LOCUS26857</name>
</gene>
<evidence type="ECO:0000313" key="1">
    <source>
        <dbReference type="EMBL" id="CAG8817646.1"/>
    </source>
</evidence>
<proteinExistence type="predicted"/>
<dbReference type="Proteomes" id="UP000789901">
    <property type="component" value="Unassembled WGS sequence"/>
</dbReference>
<organism evidence="1 2">
    <name type="scientific">Gigaspora margarita</name>
    <dbReference type="NCBI Taxonomy" id="4874"/>
    <lineage>
        <taxon>Eukaryota</taxon>
        <taxon>Fungi</taxon>
        <taxon>Fungi incertae sedis</taxon>
        <taxon>Mucoromycota</taxon>
        <taxon>Glomeromycotina</taxon>
        <taxon>Glomeromycetes</taxon>
        <taxon>Diversisporales</taxon>
        <taxon>Gigasporaceae</taxon>
        <taxon>Gigaspora</taxon>
    </lineage>
</organism>
<sequence length="123" mass="14639">MLSRWSEPSFHSLIAAFLNLRFKKINYITPSKKEETIAHLYPLINTQARSTSIQEFQSLNTNSSFFSSFYDNDYNVPNEIENILSIEKEIVLYDNLSQISKYYITDENYHKVNSLIWWNERKT</sequence>
<dbReference type="EMBL" id="CAJVQB010031954">
    <property type="protein sequence ID" value="CAG8817646.1"/>
    <property type="molecule type" value="Genomic_DNA"/>
</dbReference>
<reference evidence="1 2" key="1">
    <citation type="submission" date="2021-06" db="EMBL/GenBank/DDBJ databases">
        <authorList>
            <person name="Kallberg Y."/>
            <person name="Tangrot J."/>
            <person name="Rosling A."/>
        </authorList>
    </citation>
    <scope>NUCLEOTIDE SEQUENCE [LARGE SCALE GENOMIC DNA]</scope>
    <source>
        <strain evidence="1 2">120-4 pot B 10/14</strain>
    </source>
</reference>
<keyword evidence="2" id="KW-1185">Reference proteome</keyword>
<protein>
    <submittedName>
        <fullName evidence="1">591_t:CDS:1</fullName>
    </submittedName>
</protein>
<name>A0ABN7W5F2_GIGMA</name>
<feature type="non-terminal residue" evidence="1">
    <location>
        <position position="123"/>
    </location>
</feature>
<comment type="caution">
    <text evidence="1">The sequence shown here is derived from an EMBL/GenBank/DDBJ whole genome shotgun (WGS) entry which is preliminary data.</text>
</comment>
<evidence type="ECO:0000313" key="2">
    <source>
        <dbReference type="Proteomes" id="UP000789901"/>
    </source>
</evidence>